<proteinExistence type="inferred from homology"/>
<gene>
    <name evidence="4" type="ORF">GCM10025868_13620</name>
</gene>
<feature type="region of interest" description="Disordered" evidence="3">
    <location>
        <begin position="164"/>
        <end position="212"/>
    </location>
</feature>
<keyword evidence="5" id="KW-1185">Reference proteome</keyword>
<dbReference type="EMBL" id="BSUZ01000001">
    <property type="protein sequence ID" value="GMA86112.1"/>
    <property type="molecule type" value="Genomic_DNA"/>
</dbReference>
<accession>A0ABQ6JD45</accession>
<feature type="compositionally biased region" description="Basic and acidic residues" evidence="3">
    <location>
        <begin position="164"/>
        <end position="178"/>
    </location>
</feature>
<evidence type="ECO:0000256" key="3">
    <source>
        <dbReference type="SAM" id="MobiDB-lite"/>
    </source>
</evidence>
<comment type="caution">
    <text evidence="4">The sequence shown here is derived from an EMBL/GenBank/DDBJ whole genome shotgun (WGS) entry which is preliminary data.</text>
</comment>
<evidence type="ECO:0000313" key="5">
    <source>
        <dbReference type="Proteomes" id="UP001157017"/>
    </source>
</evidence>
<dbReference type="InterPro" id="IPR036424">
    <property type="entry name" value="UPP_synth-like_sf"/>
</dbReference>
<evidence type="ECO:0008006" key="6">
    <source>
        <dbReference type="Google" id="ProtNLM"/>
    </source>
</evidence>
<name>A0ABQ6JD45_9ACTN</name>
<dbReference type="Proteomes" id="UP001157017">
    <property type="component" value="Unassembled WGS sequence"/>
</dbReference>
<feature type="region of interest" description="Disordered" evidence="3">
    <location>
        <begin position="232"/>
        <end position="266"/>
    </location>
</feature>
<sequence length="266" mass="28839">MGLRSVAYGLYERRLAKTLDPATLPRHVGVIVDGNRRWARAAGAGTEVGHAAGADNMARLLEWCDEVGVEVVTLWLLSTDNLSRPDAELTSLMPIIEDLVSRVAATGRWHVHPVGALDLLPDSTSRLLKELDERTSGVQGRTVNAAIGYGGRREIADAVRSLMKEHAARGTSIEEPRRDPRRRPHQRAPLHPRPARPRPGDPHLRRAAPRRVPALAERAQRVLLLRGLLAGVPQGRLPPGAAQPTPPASAASAPDVTRRDRPVAPG</sequence>
<dbReference type="Gene3D" id="3.40.1180.10">
    <property type="entry name" value="Decaprenyl diphosphate synthase-like"/>
    <property type="match status" value="1"/>
</dbReference>
<organism evidence="4 5">
    <name type="scientific">Angustibacter aerolatus</name>
    <dbReference type="NCBI Taxonomy" id="1162965"/>
    <lineage>
        <taxon>Bacteria</taxon>
        <taxon>Bacillati</taxon>
        <taxon>Actinomycetota</taxon>
        <taxon>Actinomycetes</taxon>
        <taxon>Kineosporiales</taxon>
        <taxon>Kineosporiaceae</taxon>
    </lineage>
</organism>
<dbReference type="PANTHER" id="PTHR10291">
    <property type="entry name" value="DEHYDRODOLICHYL DIPHOSPHATE SYNTHASE FAMILY MEMBER"/>
    <property type="match status" value="1"/>
</dbReference>
<dbReference type="NCBIfam" id="TIGR00055">
    <property type="entry name" value="uppS"/>
    <property type="match status" value="1"/>
</dbReference>
<reference evidence="5" key="1">
    <citation type="journal article" date="2019" name="Int. J. Syst. Evol. Microbiol.">
        <title>The Global Catalogue of Microorganisms (GCM) 10K type strain sequencing project: providing services to taxonomists for standard genome sequencing and annotation.</title>
        <authorList>
            <consortium name="The Broad Institute Genomics Platform"/>
            <consortium name="The Broad Institute Genome Sequencing Center for Infectious Disease"/>
            <person name="Wu L."/>
            <person name="Ma J."/>
        </authorList>
    </citation>
    <scope>NUCLEOTIDE SEQUENCE [LARGE SCALE GENOMIC DNA]</scope>
    <source>
        <strain evidence="5">NBRC 108730</strain>
    </source>
</reference>
<dbReference type="InterPro" id="IPR001441">
    <property type="entry name" value="UPP_synth-like"/>
</dbReference>
<keyword evidence="1" id="KW-0808">Transferase</keyword>
<feature type="compositionally biased region" description="Basic residues" evidence="3">
    <location>
        <begin position="179"/>
        <end position="196"/>
    </location>
</feature>
<evidence type="ECO:0000256" key="2">
    <source>
        <dbReference type="ARBA" id="ARBA00038453"/>
    </source>
</evidence>
<feature type="compositionally biased region" description="Low complexity" evidence="3">
    <location>
        <begin position="232"/>
        <end position="254"/>
    </location>
</feature>
<dbReference type="CDD" id="cd00475">
    <property type="entry name" value="Cis_IPPS"/>
    <property type="match status" value="1"/>
</dbReference>
<protein>
    <recommendedName>
        <fullName evidence="6">Isoprenyl transferase</fullName>
    </recommendedName>
</protein>
<dbReference type="Pfam" id="PF01255">
    <property type="entry name" value="Prenyltransf"/>
    <property type="match status" value="1"/>
</dbReference>
<feature type="compositionally biased region" description="Basic and acidic residues" evidence="3">
    <location>
        <begin position="256"/>
        <end position="266"/>
    </location>
</feature>
<dbReference type="SUPFAM" id="SSF64005">
    <property type="entry name" value="Undecaprenyl diphosphate synthase"/>
    <property type="match status" value="1"/>
</dbReference>
<evidence type="ECO:0000256" key="1">
    <source>
        <dbReference type="ARBA" id="ARBA00022679"/>
    </source>
</evidence>
<dbReference type="PANTHER" id="PTHR10291:SF43">
    <property type="entry name" value="DEHYDRODOLICHYL DIPHOSPHATE SYNTHASE COMPLEX SUBUNIT DHDDS"/>
    <property type="match status" value="1"/>
</dbReference>
<evidence type="ECO:0000313" key="4">
    <source>
        <dbReference type="EMBL" id="GMA86112.1"/>
    </source>
</evidence>
<comment type="similarity">
    <text evidence="2">Belongs to the UPP synthase family. Z-FPP synthase subfamily.</text>
</comment>